<dbReference type="Gene3D" id="3.50.30.20">
    <property type="entry name" value="Carbamoyl-phosphate synthase small subunit, N-terminal domain"/>
    <property type="match status" value="1"/>
</dbReference>
<comment type="caution">
    <text evidence="10">The sequence shown here is derived from an EMBL/GenBank/DDBJ whole genome shotgun (WGS) entry which is preliminary data.</text>
</comment>
<gene>
    <name evidence="8" type="primary">carA</name>
    <name evidence="10" type="ORF">ACFQPF_04190</name>
</gene>
<dbReference type="Pfam" id="PF00117">
    <property type="entry name" value="GATase"/>
    <property type="match status" value="1"/>
</dbReference>
<evidence type="ECO:0000313" key="10">
    <source>
        <dbReference type="EMBL" id="MFC7370865.1"/>
    </source>
</evidence>
<dbReference type="Gene3D" id="3.40.50.880">
    <property type="match status" value="1"/>
</dbReference>
<dbReference type="InterPro" id="IPR035686">
    <property type="entry name" value="CPSase_GATase1"/>
</dbReference>
<comment type="function">
    <text evidence="8">Small subunit of the glutamine-dependent carbamoyl phosphate synthetase (CPSase). CPSase catalyzes the formation of carbamoyl phosphate from the ammonia moiety of glutamine, carbonate, and phosphate donated by ATP, constituting the first step of 2 biosynthetic pathways, one leading to arginine and/or urea and the other to pyrimidine nucleotides. The small subunit (glutamine amidotransferase) binds and cleaves glutamine to supply the large subunit with the substrate ammonia.</text>
</comment>
<dbReference type="PANTHER" id="PTHR43418">
    <property type="entry name" value="MULTIFUNCTIONAL TRYPTOPHAN BIOSYNTHESIS PROTEIN-RELATED"/>
    <property type="match status" value="1"/>
</dbReference>
<feature type="domain" description="Carbamoyl-phosphate synthase small subunit N-terminal" evidence="9">
    <location>
        <begin position="1"/>
        <end position="130"/>
    </location>
</feature>
<evidence type="ECO:0000256" key="6">
    <source>
        <dbReference type="ARBA" id="ARBA00022962"/>
    </source>
</evidence>
<comment type="pathway">
    <text evidence="1 8">Amino-acid biosynthesis; L-arginine biosynthesis; carbamoyl phosphate from bicarbonate: step 1/1.</text>
</comment>
<keyword evidence="11" id="KW-1185">Reference proteome</keyword>
<dbReference type="RefSeq" id="WP_379746874.1">
    <property type="nucleotide sequence ID" value="NZ_JBHTCP010000009.1"/>
</dbReference>
<comment type="catalytic activity">
    <reaction evidence="8">
        <text>L-glutamine + H2O = L-glutamate + NH4(+)</text>
        <dbReference type="Rhea" id="RHEA:15889"/>
        <dbReference type="ChEBI" id="CHEBI:15377"/>
        <dbReference type="ChEBI" id="CHEBI:28938"/>
        <dbReference type="ChEBI" id="CHEBI:29985"/>
        <dbReference type="ChEBI" id="CHEBI:58359"/>
    </reaction>
</comment>
<dbReference type="InterPro" id="IPR029062">
    <property type="entry name" value="Class_I_gatase-like"/>
</dbReference>
<feature type="binding site" evidence="8">
    <location>
        <position position="284"/>
    </location>
    <ligand>
        <name>L-glutamine</name>
        <dbReference type="ChEBI" id="CHEBI:58359"/>
    </ligand>
</feature>
<keyword evidence="5 8" id="KW-0067">ATP-binding</keyword>
<dbReference type="InterPro" id="IPR017926">
    <property type="entry name" value="GATASE"/>
</dbReference>
<keyword evidence="8" id="KW-0665">Pyrimidine biosynthesis</keyword>
<dbReference type="InterPro" id="IPR002474">
    <property type="entry name" value="CarbamoylP_synth_ssu_N"/>
</dbReference>
<dbReference type="CDD" id="cd01744">
    <property type="entry name" value="GATase1_CPSase"/>
    <property type="match status" value="1"/>
</dbReference>
<comment type="subunit">
    <text evidence="8">Composed of two chains; the small (or glutamine) chain promotes the hydrolysis of glutamine to ammonia, which is used by the large (or ammonia) chain to synthesize carbamoyl phosphate. Tetramer of heterodimers (alpha,beta)4.</text>
</comment>
<feature type="region of interest" description="CPSase" evidence="8">
    <location>
        <begin position="1"/>
        <end position="165"/>
    </location>
</feature>
<evidence type="ECO:0000256" key="5">
    <source>
        <dbReference type="ARBA" id="ARBA00022840"/>
    </source>
</evidence>
<dbReference type="InterPro" id="IPR050472">
    <property type="entry name" value="Anth_synth/Amidotransfase"/>
</dbReference>
<feature type="binding site" evidence="8">
    <location>
        <position position="45"/>
    </location>
    <ligand>
        <name>L-glutamine</name>
        <dbReference type="ChEBI" id="CHEBI:58359"/>
    </ligand>
</feature>
<evidence type="ECO:0000256" key="1">
    <source>
        <dbReference type="ARBA" id="ARBA00005077"/>
    </source>
</evidence>
<keyword evidence="8" id="KW-0028">Amino-acid biosynthesis</keyword>
<feature type="binding site" evidence="8">
    <location>
        <position position="243"/>
    </location>
    <ligand>
        <name>L-glutamine</name>
        <dbReference type="ChEBI" id="CHEBI:58359"/>
    </ligand>
</feature>
<dbReference type="NCBIfam" id="TIGR01368">
    <property type="entry name" value="CPSaseIIsmall"/>
    <property type="match status" value="1"/>
</dbReference>
<dbReference type="EC" id="6.3.5.5" evidence="8"/>
<feature type="binding site" evidence="8">
    <location>
        <position position="214"/>
    </location>
    <ligand>
        <name>L-glutamine</name>
        <dbReference type="ChEBI" id="CHEBI:58359"/>
    </ligand>
</feature>
<dbReference type="InterPro" id="IPR006274">
    <property type="entry name" value="CarbamoylP_synth_ssu"/>
</dbReference>
<dbReference type="NCBIfam" id="NF009475">
    <property type="entry name" value="PRK12838.1"/>
    <property type="match status" value="1"/>
</dbReference>
<feature type="active site" description="Nucleophile" evidence="8">
    <location>
        <position position="239"/>
    </location>
</feature>
<feature type="active site" evidence="8">
    <location>
        <position position="324"/>
    </location>
</feature>
<feature type="binding site" evidence="8">
    <location>
        <position position="212"/>
    </location>
    <ligand>
        <name>L-glutamine</name>
        <dbReference type="ChEBI" id="CHEBI:58359"/>
    </ligand>
</feature>
<evidence type="ECO:0000313" key="11">
    <source>
        <dbReference type="Proteomes" id="UP001596549"/>
    </source>
</evidence>
<dbReference type="HAMAP" id="MF_01209">
    <property type="entry name" value="CPSase_S_chain"/>
    <property type="match status" value="1"/>
</dbReference>
<keyword evidence="8" id="KW-0055">Arginine biosynthesis</keyword>
<feature type="binding site" evidence="8">
    <location>
        <position position="240"/>
    </location>
    <ligand>
        <name>L-glutamine</name>
        <dbReference type="ChEBI" id="CHEBI:58359"/>
    </ligand>
</feature>
<accession>A0ABW2NMM3</accession>
<evidence type="ECO:0000256" key="8">
    <source>
        <dbReference type="HAMAP-Rule" id="MF_01209"/>
    </source>
</evidence>
<dbReference type="PRINTS" id="PR00096">
    <property type="entry name" value="GATASE"/>
</dbReference>
<protein>
    <recommendedName>
        <fullName evidence="8">Carbamoyl phosphate synthase small chain</fullName>
        <ecNumber evidence="8">6.3.5.5</ecNumber>
    </recommendedName>
    <alternativeName>
        <fullName evidence="8">Carbamoyl phosphate synthetase glutamine chain</fullName>
    </alternativeName>
</protein>
<feature type="active site" evidence="8">
    <location>
        <position position="326"/>
    </location>
</feature>
<evidence type="ECO:0000256" key="4">
    <source>
        <dbReference type="ARBA" id="ARBA00022741"/>
    </source>
</evidence>
<dbReference type="PANTHER" id="PTHR43418:SF7">
    <property type="entry name" value="CARBAMOYL-PHOSPHATE SYNTHASE SMALL CHAIN"/>
    <property type="match status" value="1"/>
</dbReference>
<comment type="pathway">
    <text evidence="8">Pyrimidine metabolism; UMP biosynthesis via de novo pathway; (S)-dihydroorotate from bicarbonate: step 1/3.</text>
</comment>
<keyword evidence="6 8" id="KW-0315">Glutamine amidotransferase</keyword>
<reference evidence="11" key="1">
    <citation type="journal article" date="2019" name="Int. J. Syst. Evol. Microbiol.">
        <title>The Global Catalogue of Microorganisms (GCM) 10K type strain sequencing project: providing services to taxonomists for standard genome sequencing and annotation.</title>
        <authorList>
            <consortium name="The Broad Institute Genomics Platform"/>
            <consortium name="The Broad Institute Genome Sequencing Center for Infectious Disease"/>
            <person name="Wu L."/>
            <person name="Ma J."/>
        </authorList>
    </citation>
    <scope>NUCLEOTIDE SEQUENCE [LARGE SCALE GENOMIC DNA]</scope>
    <source>
        <strain evidence="11">NBRC 106396</strain>
    </source>
</reference>
<sequence>MNGILKLSNGSVFDGRWEGGEQAVSGEAVFFTGMTGYEEVLSDPSYKGQIVVFSYPLIGNYGISAENMESAHIQPAGVIIADGYSGFIPEKKTSLLSFLKSAGVPVMTGVDTRSLIQSIRTEGSMKACMKPESAGELELDNTVPFKVKETATSGFVAAGRGDYHVVLMDFGYKRSILQSLLELNCQVTVVPFDTPIQHIKKLNPDGILFSNGPGDPKQLKPWFGVYKKLAEQYPSFGICLGHQILALAFGGNTRKLKFGHRGANHPVMNTMTGKVSMSSQNHSYVVESDSLHKTGFDVSFKNVNDGSVEGLSHRSLPVFSVQFHPEAAPGPREHLELFHDFISSMKNSQKKVKQYA</sequence>
<evidence type="ECO:0000256" key="2">
    <source>
        <dbReference type="ARBA" id="ARBA00007800"/>
    </source>
</evidence>
<dbReference type="PROSITE" id="PS51273">
    <property type="entry name" value="GATASE_TYPE_1"/>
    <property type="match status" value="1"/>
</dbReference>
<dbReference type="Proteomes" id="UP001596549">
    <property type="component" value="Unassembled WGS sequence"/>
</dbReference>
<evidence type="ECO:0000256" key="3">
    <source>
        <dbReference type="ARBA" id="ARBA00022598"/>
    </source>
</evidence>
<dbReference type="SMART" id="SM01097">
    <property type="entry name" value="CPSase_sm_chain"/>
    <property type="match status" value="1"/>
</dbReference>
<name>A0ABW2NMM3_9BACL</name>
<keyword evidence="4 8" id="KW-0547">Nucleotide-binding</keyword>
<dbReference type="SUPFAM" id="SSF52317">
    <property type="entry name" value="Class I glutamine amidotransferase-like"/>
    <property type="match status" value="1"/>
</dbReference>
<comment type="caution">
    <text evidence="8">Lacks conserved residue(s) required for the propagation of feature annotation.</text>
</comment>
<dbReference type="SUPFAM" id="SSF52021">
    <property type="entry name" value="Carbamoyl phosphate synthetase, small subunit N-terminal domain"/>
    <property type="match status" value="1"/>
</dbReference>
<comment type="catalytic activity">
    <reaction evidence="7 8">
        <text>hydrogencarbonate + L-glutamine + 2 ATP + H2O = carbamoyl phosphate + L-glutamate + 2 ADP + phosphate + 2 H(+)</text>
        <dbReference type="Rhea" id="RHEA:18633"/>
        <dbReference type="ChEBI" id="CHEBI:15377"/>
        <dbReference type="ChEBI" id="CHEBI:15378"/>
        <dbReference type="ChEBI" id="CHEBI:17544"/>
        <dbReference type="ChEBI" id="CHEBI:29985"/>
        <dbReference type="ChEBI" id="CHEBI:30616"/>
        <dbReference type="ChEBI" id="CHEBI:43474"/>
        <dbReference type="ChEBI" id="CHEBI:58228"/>
        <dbReference type="ChEBI" id="CHEBI:58359"/>
        <dbReference type="ChEBI" id="CHEBI:456216"/>
        <dbReference type="EC" id="6.3.5.5"/>
    </reaction>
</comment>
<evidence type="ECO:0000259" key="9">
    <source>
        <dbReference type="SMART" id="SM01097"/>
    </source>
</evidence>
<dbReference type="Pfam" id="PF00988">
    <property type="entry name" value="CPSase_sm_chain"/>
    <property type="match status" value="1"/>
</dbReference>
<dbReference type="EMBL" id="JBHTCP010000009">
    <property type="protein sequence ID" value="MFC7370865.1"/>
    <property type="molecule type" value="Genomic_DNA"/>
</dbReference>
<evidence type="ECO:0000256" key="7">
    <source>
        <dbReference type="ARBA" id="ARBA00048816"/>
    </source>
</evidence>
<keyword evidence="3 8" id="KW-0436">Ligase</keyword>
<dbReference type="PRINTS" id="PR00099">
    <property type="entry name" value="CPSGATASE"/>
</dbReference>
<comment type="similarity">
    <text evidence="2 8">Belongs to the CarA family.</text>
</comment>
<dbReference type="PRINTS" id="PR00097">
    <property type="entry name" value="ANTSNTHASEII"/>
</dbReference>
<dbReference type="InterPro" id="IPR036480">
    <property type="entry name" value="CarbP_synth_ssu_N_sf"/>
</dbReference>
<feature type="binding site" evidence="8">
    <location>
        <position position="281"/>
    </location>
    <ligand>
        <name>L-glutamine</name>
        <dbReference type="ChEBI" id="CHEBI:58359"/>
    </ligand>
</feature>
<organism evidence="10 11">
    <name type="scientific">Fictibacillus iocasae</name>
    <dbReference type="NCBI Taxonomy" id="2715437"/>
    <lineage>
        <taxon>Bacteria</taxon>
        <taxon>Bacillati</taxon>
        <taxon>Bacillota</taxon>
        <taxon>Bacilli</taxon>
        <taxon>Bacillales</taxon>
        <taxon>Fictibacillaceae</taxon>
        <taxon>Fictibacillus</taxon>
    </lineage>
</organism>
<proteinExistence type="inferred from homology"/>